<accession>A0A1W0WAZ7</accession>
<reference evidence="5" key="1">
    <citation type="submission" date="2017-01" db="EMBL/GenBank/DDBJ databases">
        <title>Comparative genomics of anhydrobiosis in the tardigrade Hypsibius dujardini.</title>
        <authorList>
            <person name="Yoshida Y."/>
            <person name="Koutsovoulos G."/>
            <person name="Laetsch D."/>
            <person name="Stevens L."/>
            <person name="Kumar S."/>
            <person name="Horikawa D."/>
            <person name="Ishino K."/>
            <person name="Komine S."/>
            <person name="Tomita M."/>
            <person name="Blaxter M."/>
            <person name="Arakawa K."/>
        </authorList>
    </citation>
    <scope>NUCLEOTIDE SEQUENCE [LARGE SCALE GENOMIC DNA]</scope>
    <source>
        <strain evidence="5">Z151</strain>
    </source>
</reference>
<sequence length="485" mass="55321">MSDLRNRIIDRVSSKSSDEIRFKSQARGEPDLMPSEKRKIVTDVLDKSPAQFLFRFGLTLLPSDLPYFEQFRGDFEVCYHIRNLEELLNADKLRTLTKNRRFAAVPRLEKSGYFDDLEMQKRDPLLYEELVEKYMTNEEKRALQNARELRERAETRAAGAVHPFADLLMESLIEKPAVDALRDRQRERDEEQTEEVDEEDSDEEEAEDPTPEPTRPDPTPEPIPMVLDQRGRELLRQEFRHIMQERFLEGKDGQHLNYDDIDLDGDLDDNVVAARDQEERYFDEDDENPEPIVKRVRLSEKDTECPADYDYEMEEEVIERIHSSSDMSVKEEEPGGALAVVVLLVGSLVFGALLTALIGLIVYGAAYFSQRSKTDSVSTSKAEKSSNVSSLAAQFCNSMSRFSEDGGVDSALQGAIAQLVQNGKVDRLVDMTNCTSTLYLEATKDKPSDEDSLRSGVYQVVFVELTTTGTVDLQELERDLNDKEI</sequence>
<dbReference type="PANTHER" id="PTHR31840">
    <property type="entry name" value="COILED-COIL DOMAIN-CONTAINING PROTEIN 97"/>
    <property type="match status" value="1"/>
</dbReference>
<evidence type="ECO:0000313" key="4">
    <source>
        <dbReference type="EMBL" id="OQV12396.1"/>
    </source>
</evidence>
<protein>
    <recommendedName>
        <fullName evidence="3">CCD97-like C-terminal domain-containing protein</fullName>
    </recommendedName>
</protein>
<keyword evidence="2" id="KW-1133">Transmembrane helix</keyword>
<evidence type="ECO:0000256" key="1">
    <source>
        <dbReference type="SAM" id="MobiDB-lite"/>
    </source>
</evidence>
<feature type="compositionally biased region" description="Acidic residues" evidence="1">
    <location>
        <begin position="190"/>
        <end position="210"/>
    </location>
</feature>
<keyword evidence="5" id="KW-1185">Reference proteome</keyword>
<feature type="transmembrane region" description="Helical" evidence="2">
    <location>
        <begin position="337"/>
        <end position="363"/>
    </location>
</feature>
<dbReference type="InterPro" id="IPR040233">
    <property type="entry name" value="CCD97-like_C"/>
</dbReference>
<feature type="domain" description="CCD97-like C-terminal" evidence="3">
    <location>
        <begin position="99"/>
        <end position="285"/>
    </location>
</feature>
<keyword evidence="2" id="KW-0812">Transmembrane</keyword>
<dbReference type="AlphaFoldDB" id="A0A1W0WAZ7"/>
<dbReference type="InterPro" id="IPR018613">
    <property type="entry name" value="Ccdc97-like"/>
</dbReference>
<dbReference type="Pfam" id="PF09747">
    <property type="entry name" value="CCD97-like_C"/>
    <property type="match status" value="1"/>
</dbReference>
<organism evidence="4 5">
    <name type="scientific">Hypsibius exemplaris</name>
    <name type="common">Freshwater tardigrade</name>
    <dbReference type="NCBI Taxonomy" id="2072580"/>
    <lineage>
        <taxon>Eukaryota</taxon>
        <taxon>Metazoa</taxon>
        <taxon>Ecdysozoa</taxon>
        <taxon>Tardigrada</taxon>
        <taxon>Eutardigrada</taxon>
        <taxon>Parachela</taxon>
        <taxon>Hypsibioidea</taxon>
        <taxon>Hypsibiidae</taxon>
        <taxon>Hypsibius</taxon>
    </lineage>
</organism>
<name>A0A1W0WAZ7_HYPEX</name>
<proteinExistence type="predicted"/>
<feature type="region of interest" description="Disordered" evidence="1">
    <location>
        <begin position="182"/>
        <end position="225"/>
    </location>
</feature>
<dbReference type="Proteomes" id="UP000192578">
    <property type="component" value="Unassembled WGS sequence"/>
</dbReference>
<gene>
    <name evidence="4" type="ORF">BV898_13349</name>
</gene>
<feature type="compositionally biased region" description="Pro residues" evidence="1">
    <location>
        <begin position="211"/>
        <end position="223"/>
    </location>
</feature>
<dbReference type="PANTHER" id="PTHR31840:SF1">
    <property type="entry name" value="COILED-COIL DOMAIN-CONTAINING PROTEIN 97"/>
    <property type="match status" value="1"/>
</dbReference>
<dbReference type="OrthoDB" id="333176at2759"/>
<evidence type="ECO:0000256" key="2">
    <source>
        <dbReference type="SAM" id="Phobius"/>
    </source>
</evidence>
<evidence type="ECO:0000259" key="3">
    <source>
        <dbReference type="Pfam" id="PF09747"/>
    </source>
</evidence>
<keyword evidence="2" id="KW-0472">Membrane</keyword>
<dbReference type="EMBL" id="MTYJ01000146">
    <property type="protein sequence ID" value="OQV12396.1"/>
    <property type="molecule type" value="Genomic_DNA"/>
</dbReference>
<comment type="caution">
    <text evidence="4">The sequence shown here is derived from an EMBL/GenBank/DDBJ whole genome shotgun (WGS) entry which is preliminary data.</text>
</comment>
<evidence type="ECO:0000313" key="5">
    <source>
        <dbReference type="Proteomes" id="UP000192578"/>
    </source>
</evidence>